<evidence type="ECO:0000313" key="1">
    <source>
        <dbReference type="EMBL" id="GAA5137401.1"/>
    </source>
</evidence>
<sequence>MIMRVGVTISDEATPTLKDLQNTLNDAGKLQLRKAIAARLETLLRSHVVAASKTRHKTATRLGANPSNYLAKRADTVESQVTGNADGLIRLTIYGDIFARVDGPVNVRPKRAKSLAIPAIAGAYGRRPREIGGLRLVVFLDAKKAALAKVTGDGGTGTVFLRKQIVGPPRPGTDRWRRYNRKFGPEKPTPKVTVWYWLKKGVTLPQDRGLLPQPEEIAAATEAGAVDFLEAQIAKRSSNGFLPPKA</sequence>
<proteinExistence type="predicted"/>
<comment type="caution">
    <text evidence="1">The sequence shown here is derived from an EMBL/GenBank/DDBJ whole genome shotgun (WGS) entry which is preliminary data.</text>
</comment>
<name>A0ABP9NZB9_9BACT</name>
<dbReference type="EMBL" id="BAABIA010000003">
    <property type="protein sequence ID" value="GAA5137401.1"/>
    <property type="molecule type" value="Genomic_DNA"/>
</dbReference>
<gene>
    <name evidence="1" type="ORF">GCM10023213_14020</name>
</gene>
<protein>
    <recommendedName>
        <fullName evidence="3">Minor tail protein Z (GPZ)</fullName>
    </recommendedName>
</protein>
<keyword evidence="2" id="KW-1185">Reference proteome</keyword>
<dbReference type="RefSeq" id="WP_345735663.1">
    <property type="nucleotide sequence ID" value="NZ_BAABIA010000003.1"/>
</dbReference>
<organism evidence="1 2">
    <name type="scientific">Prosthecobacter algae</name>
    <dbReference type="NCBI Taxonomy" id="1144682"/>
    <lineage>
        <taxon>Bacteria</taxon>
        <taxon>Pseudomonadati</taxon>
        <taxon>Verrucomicrobiota</taxon>
        <taxon>Verrucomicrobiia</taxon>
        <taxon>Verrucomicrobiales</taxon>
        <taxon>Verrucomicrobiaceae</taxon>
        <taxon>Prosthecobacter</taxon>
    </lineage>
</organism>
<evidence type="ECO:0008006" key="3">
    <source>
        <dbReference type="Google" id="ProtNLM"/>
    </source>
</evidence>
<evidence type="ECO:0000313" key="2">
    <source>
        <dbReference type="Proteomes" id="UP001499852"/>
    </source>
</evidence>
<dbReference type="Proteomes" id="UP001499852">
    <property type="component" value="Unassembled WGS sequence"/>
</dbReference>
<accession>A0ABP9NZB9</accession>
<reference evidence="2" key="1">
    <citation type="journal article" date="2019" name="Int. J. Syst. Evol. Microbiol.">
        <title>The Global Catalogue of Microorganisms (GCM) 10K type strain sequencing project: providing services to taxonomists for standard genome sequencing and annotation.</title>
        <authorList>
            <consortium name="The Broad Institute Genomics Platform"/>
            <consortium name="The Broad Institute Genome Sequencing Center for Infectious Disease"/>
            <person name="Wu L."/>
            <person name="Ma J."/>
        </authorList>
    </citation>
    <scope>NUCLEOTIDE SEQUENCE [LARGE SCALE GENOMIC DNA]</scope>
    <source>
        <strain evidence="2">JCM 18053</strain>
    </source>
</reference>